<dbReference type="HOGENOM" id="CLU_1215471_0_0_1"/>
<evidence type="ECO:0000256" key="1">
    <source>
        <dbReference type="SAM" id="SignalP"/>
    </source>
</evidence>
<dbReference type="EMBL" id="FQ311442">
    <property type="protein sequence ID" value="CBQ70867.1"/>
    <property type="molecule type" value="Genomic_DNA"/>
</dbReference>
<dbReference type="AlphaFoldDB" id="E6ZUG0"/>
<sequence>MKVSYSLAFLLIILGVTVAMPPLSGSSPAKPVAVQVPSTASLDAPHAIAHEIPDLASLRATFHRELSRHQTATLARALTRDRTPLAYTNAQLRMHIHFLHLRHPDYAAHDALASINDLHSRGYRFAADTDPGMHAPLGTRWDFALLGPYPAKRLLGVERKAGLRKVEDEVRQELDNAREALWMQMDTEMARGRGEGVRMVFTDDVELLRSAVEYYQARLRVALEAVRV</sequence>
<dbReference type="OrthoDB" id="2556677at2759"/>
<reference evidence="2 3" key="1">
    <citation type="journal article" date="2010" name="Science">
        <title>Pathogenicity determinants in smut fungi revealed by genome comparison.</title>
        <authorList>
            <person name="Schirawski J."/>
            <person name="Mannhaupt G."/>
            <person name="Muench K."/>
            <person name="Brefort T."/>
            <person name="Schipper K."/>
            <person name="Doehlemann G."/>
            <person name="Di Stasio M."/>
            <person name="Roessel N."/>
            <person name="Mendoza-Mendoza A."/>
            <person name="Pester D."/>
            <person name="Mueller O."/>
            <person name="Winterberg B."/>
            <person name="Meyer E."/>
            <person name="Ghareeb H."/>
            <person name="Wollenberg T."/>
            <person name="Muensterkoetter M."/>
            <person name="Wong P."/>
            <person name="Walter M."/>
            <person name="Stukenbrock E."/>
            <person name="Gueldener U."/>
            <person name="Kahmann R."/>
        </authorList>
    </citation>
    <scope>NUCLEOTIDE SEQUENCE [LARGE SCALE GENOMIC DNA]</scope>
    <source>
        <strain evidence="3">SRZ2</strain>
    </source>
</reference>
<accession>E6ZUG0</accession>
<evidence type="ECO:0000313" key="2">
    <source>
        <dbReference type="EMBL" id="CBQ70867.1"/>
    </source>
</evidence>
<keyword evidence="1" id="KW-0732">Signal</keyword>
<proteinExistence type="predicted"/>
<keyword evidence="3" id="KW-1185">Reference proteome</keyword>
<feature type="signal peptide" evidence="1">
    <location>
        <begin position="1"/>
        <end position="19"/>
    </location>
</feature>
<evidence type="ECO:0000313" key="3">
    <source>
        <dbReference type="Proteomes" id="UP000008867"/>
    </source>
</evidence>
<dbReference type="Proteomes" id="UP000008867">
    <property type="component" value="Chromosome 20"/>
</dbReference>
<protein>
    <submittedName>
        <fullName evidence="2">Uncharacterized protein</fullName>
    </submittedName>
</protein>
<gene>
    <name evidence="2" type="ORF">sr16445</name>
</gene>
<organism evidence="2 3">
    <name type="scientific">Sporisorium reilianum (strain SRZ2)</name>
    <name type="common">Maize head smut fungus</name>
    <dbReference type="NCBI Taxonomy" id="999809"/>
    <lineage>
        <taxon>Eukaryota</taxon>
        <taxon>Fungi</taxon>
        <taxon>Dikarya</taxon>
        <taxon>Basidiomycota</taxon>
        <taxon>Ustilaginomycotina</taxon>
        <taxon>Ustilaginomycetes</taxon>
        <taxon>Ustilaginales</taxon>
        <taxon>Ustilaginaceae</taxon>
        <taxon>Sporisorium</taxon>
    </lineage>
</organism>
<dbReference type="eggNOG" id="ENOG502TIEJ">
    <property type="taxonomic scope" value="Eukaryota"/>
</dbReference>
<name>E6ZUG0_SPORE</name>
<dbReference type="VEuPathDB" id="FungiDB:sr16445"/>
<feature type="chain" id="PRO_5003216619" evidence="1">
    <location>
        <begin position="20"/>
        <end position="228"/>
    </location>
</feature>